<gene>
    <name evidence="1" type="ORF">SDC9_204181</name>
</gene>
<comment type="caution">
    <text evidence="1">The sequence shown here is derived from an EMBL/GenBank/DDBJ whole genome shotgun (WGS) entry which is preliminary data.</text>
</comment>
<evidence type="ECO:0000313" key="1">
    <source>
        <dbReference type="EMBL" id="MPN56491.1"/>
    </source>
</evidence>
<dbReference type="EMBL" id="VSSQ01126879">
    <property type="protein sequence ID" value="MPN56491.1"/>
    <property type="molecule type" value="Genomic_DNA"/>
</dbReference>
<dbReference type="AlphaFoldDB" id="A0A645IYT1"/>
<name>A0A645IYT1_9ZZZZ</name>
<organism evidence="1">
    <name type="scientific">bioreactor metagenome</name>
    <dbReference type="NCBI Taxonomy" id="1076179"/>
    <lineage>
        <taxon>unclassified sequences</taxon>
        <taxon>metagenomes</taxon>
        <taxon>ecological metagenomes</taxon>
    </lineage>
</organism>
<accession>A0A645IYT1</accession>
<proteinExistence type="predicted"/>
<sequence>MANKDLFDQCKRSFENFKNTLDAAQKNRSISAGELSRLEIDHMRLTTAEANIERILALGNYYVSFYRLLNSLGMRDVSPKTFDKLPEELNAAQKEAGIVLANAAASK</sequence>
<protein>
    <submittedName>
        <fullName evidence="1">Uncharacterized protein</fullName>
    </submittedName>
</protein>
<reference evidence="1" key="1">
    <citation type="submission" date="2019-08" db="EMBL/GenBank/DDBJ databases">
        <authorList>
            <person name="Kucharzyk K."/>
            <person name="Murdoch R.W."/>
            <person name="Higgins S."/>
            <person name="Loffler F."/>
        </authorList>
    </citation>
    <scope>NUCLEOTIDE SEQUENCE</scope>
</reference>